<organism evidence="2 3">
    <name type="scientific">Metarhizium humberi</name>
    <dbReference type="NCBI Taxonomy" id="2596975"/>
    <lineage>
        <taxon>Eukaryota</taxon>
        <taxon>Fungi</taxon>
        <taxon>Dikarya</taxon>
        <taxon>Ascomycota</taxon>
        <taxon>Pezizomycotina</taxon>
        <taxon>Sordariomycetes</taxon>
        <taxon>Hypocreomycetidae</taxon>
        <taxon>Hypocreales</taxon>
        <taxon>Clavicipitaceae</taxon>
        <taxon>Metarhizium</taxon>
    </lineage>
</organism>
<keyword evidence="3" id="KW-1185">Reference proteome</keyword>
<accession>A0A9P8MMS4</accession>
<comment type="caution">
    <text evidence="2">The sequence shown here is derived from an EMBL/GenBank/DDBJ whole genome shotgun (WGS) entry which is preliminary data.</text>
</comment>
<evidence type="ECO:0000313" key="3">
    <source>
        <dbReference type="Proteomes" id="UP000764110"/>
    </source>
</evidence>
<protein>
    <submittedName>
        <fullName evidence="2">Uncharacterized protein</fullName>
    </submittedName>
</protein>
<sequence>MSAPGARQAAPPSAGALTTRPDCPTARPPGSPGRPLGQVDQTPSCRQPEPPTPVKFLHVVSHRILGRLRSIAIDGPATSIL</sequence>
<dbReference type="EMBL" id="JACEFI010000001">
    <property type="protein sequence ID" value="KAH0601300.1"/>
    <property type="molecule type" value="Genomic_DNA"/>
</dbReference>
<name>A0A9P8MMS4_9HYPO</name>
<proteinExistence type="predicted"/>
<dbReference type="Proteomes" id="UP000764110">
    <property type="component" value="Unassembled WGS sequence"/>
</dbReference>
<dbReference type="AlphaFoldDB" id="A0A9P8MMS4"/>
<feature type="region of interest" description="Disordered" evidence="1">
    <location>
        <begin position="1"/>
        <end position="53"/>
    </location>
</feature>
<reference evidence="2 3" key="1">
    <citation type="submission" date="2020-07" db="EMBL/GenBank/DDBJ databases">
        <title>Metarhizium humberi genome.</title>
        <authorList>
            <person name="Lysoe E."/>
        </authorList>
    </citation>
    <scope>NUCLEOTIDE SEQUENCE [LARGE SCALE GENOMIC DNA]</scope>
    <source>
        <strain evidence="2 3">ESALQ1638</strain>
    </source>
</reference>
<gene>
    <name evidence="2" type="ORF">MHUMG1_00173</name>
</gene>
<evidence type="ECO:0000313" key="2">
    <source>
        <dbReference type="EMBL" id="KAH0601300.1"/>
    </source>
</evidence>
<evidence type="ECO:0000256" key="1">
    <source>
        <dbReference type="SAM" id="MobiDB-lite"/>
    </source>
</evidence>